<evidence type="ECO:0000313" key="1">
    <source>
        <dbReference type="EMBL" id="EFC9752908.1"/>
    </source>
</evidence>
<feature type="non-terminal residue" evidence="1">
    <location>
        <position position="79"/>
    </location>
</feature>
<protein>
    <submittedName>
        <fullName evidence="1">DUF3987 domain-containing protein</fullName>
    </submittedName>
</protein>
<comment type="caution">
    <text evidence="1">The sequence shown here is derived from an EMBL/GenBank/DDBJ whole genome shotgun (WGS) entry which is preliminary data.</text>
</comment>
<accession>A0A8S7JY14</accession>
<dbReference type="AlphaFoldDB" id="A0A8S7JY14"/>
<dbReference type="EMBL" id="AASEBA010000158">
    <property type="protein sequence ID" value="EFC9752908.1"/>
    <property type="molecule type" value="Genomic_DNA"/>
</dbReference>
<sequence>MNPDYVQSLQTSHHFPADLTYRLFPSELAYLIDDLYESTQLPLELIFNTVLATLSLSCQSLVDVVHPHTNMPEPCSLYL</sequence>
<organism evidence="1 2">
    <name type="scientific">Escherichia coli</name>
    <dbReference type="NCBI Taxonomy" id="562"/>
    <lineage>
        <taxon>Bacteria</taxon>
        <taxon>Pseudomonadati</taxon>
        <taxon>Pseudomonadota</taxon>
        <taxon>Gammaproteobacteria</taxon>
        <taxon>Enterobacterales</taxon>
        <taxon>Enterobacteriaceae</taxon>
        <taxon>Escherichia</taxon>
    </lineage>
</organism>
<dbReference type="Proteomes" id="UP000532204">
    <property type="component" value="Unassembled WGS sequence"/>
</dbReference>
<proteinExistence type="predicted"/>
<evidence type="ECO:0000313" key="2">
    <source>
        <dbReference type="Proteomes" id="UP000532204"/>
    </source>
</evidence>
<name>A0A8S7JY14_ECOLX</name>
<gene>
    <name evidence="1" type="ORF">E6D34_27725</name>
</gene>
<reference evidence="1 2" key="1">
    <citation type="submission" date="2019-05" db="EMBL/GenBank/DDBJ databases">
        <authorList>
            <consortium name="NARMS: The National Antimicrobial Resistance Monitoring System"/>
        </authorList>
    </citation>
    <scope>NUCLEOTIDE SEQUENCE [LARGE SCALE GENOMIC DNA]</scope>
    <source>
        <strain evidence="1 2">CVM N18EC122</strain>
    </source>
</reference>